<keyword evidence="1" id="KW-0472">Membrane</keyword>
<sequence>MTPSSVRRDRVRQAIAHTALALVLTVLTVVVALMPAKVEALVVAEPHGPVGREGWYLTGCAGLLALVSALSARAAWRRARGR</sequence>
<proteinExistence type="predicted"/>
<evidence type="ECO:0000256" key="1">
    <source>
        <dbReference type="SAM" id="Phobius"/>
    </source>
</evidence>
<keyword evidence="3" id="KW-1185">Reference proteome</keyword>
<organism evidence="2 3">
    <name type="scientific">Phycicoccus avicenniae</name>
    <dbReference type="NCBI Taxonomy" id="2828860"/>
    <lineage>
        <taxon>Bacteria</taxon>
        <taxon>Bacillati</taxon>
        <taxon>Actinomycetota</taxon>
        <taxon>Actinomycetes</taxon>
        <taxon>Micrococcales</taxon>
        <taxon>Intrasporangiaceae</taxon>
        <taxon>Phycicoccus</taxon>
    </lineage>
</organism>
<gene>
    <name evidence="2" type="ORF">KC207_04480</name>
</gene>
<reference evidence="2" key="1">
    <citation type="submission" date="2021-04" db="EMBL/GenBank/DDBJ databases">
        <title>Phycicoccus avicenniae sp. nov., a novel endophytic actinomycetes isolated from branch of Avicennia mariana.</title>
        <authorList>
            <person name="Tuo L."/>
        </authorList>
    </citation>
    <scope>NUCLEOTIDE SEQUENCE</scope>
    <source>
        <strain evidence="2">BSK3Z-2</strain>
    </source>
</reference>
<feature type="transmembrane region" description="Helical" evidence="1">
    <location>
        <begin position="56"/>
        <end position="76"/>
    </location>
</feature>
<evidence type="ECO:0000313" key="3">
    <source>
        <dbReference type="Proteomes" id="UP000677016"/>
    </source>
</evidence>
<dbReference type="Proteomes" id="UP000677016">
    <property type="component" value="Unassembled WGS sequence"/>
</dbReference>
<accession>A0A941D5L2</accession>
<keyword evidence="1" id="KW-1133">Transmembrane helix</keyword>
<keyword evidence="1" id="KW-0812">Transmembrane</keyword>
<protein>
    <submittedName>
        <fullName evidence="2">Uncharacterized protein</fullName>
    </submittedName>
</protein>
<dbReference type="AlphaFoldDB" id="A0A941D5L2"/>
<name>A0A941D5L2_9MICO</name>
<dbReference type="RefSeq" id="WP_211601712.1">
    <property type="nucleotide sequence ID" value="NZ_JAGSNF010000004.1"/>
</dbReference>
<dbReference type="EMBL" id="JAGSNF010000004">
    <property type="protein sequence ID" value="MBR7742544.1"/>
    <property type="molecule type" value="Genomic_DNA"/>
</dbReference>
<evidence type="ECO:0000313" key="2">
    <source>
        <dbReference type="EMBL" id="MBR7742544.1"/>
    </source>
</evidence>
<comment type="caution">
    <text evidence="2">The sequence shown here is derived from an EMBL/GenBank/DDBJ whole genome shotgun (WGS) entry which is preliminary data.</text>
</comment>